<reference evidence="2 3" key="1">
    <citation type="submission" date="2024-03" db="EMBL/GenBank/DDBJ databases">
        <authorList>
            <person name="Martinez-Hernandez J."/>
        </authorList>
    </citation>
    <scope>NUCLEOTIDE SEQUENCE [LARGE SCALE GENOMIC DNA]</scope>
</reference>
<comment type="domain">
    <text evidence="1">The PPC domain mediates interactions between AHL proteins.</text>
</comment>
<keyword evidence="1" id="KW-0804">Transcription</keyword>
<evidence type="ECO:0000313" key="2">
    <source>
        <dbReference type="EMBL" id="CAL0305910.1"/>
    </source>
</evidence>
<comment type="subcellular location">
    <subcellularLocation>
        <location evidence="1">Nucleus</location>
    </subcellularLocation>
</comment>
<dbReference type="InterPro" id="IPR039605">
    <property type="entry name" value="AHL"/>
</dbReference>
<dbReference type="Proteomes" id="UP001497480">
    <property type="component" value="Unassembled WGS sequence"/>
</dbReference>
<organism evidence="2 3">
    <name type="scientific">Lupinus luteus</name>
    <name type="common">European yellow lupine</name>
    <dbReference type="NCBI Taxonomy" id="3873"/>
    <lineage>
        <taxon>Eukaryota</taxon>
        <taxon>Viridiplantae</taxon>
        <taxon>Streptophyta</taxon>
        <taxon>Embryophyta</taxon>
        <taxon>Tracheophyta</taxon>
        <taxon>Spermatophyta</taxon>
        <taxon>Magnoliopsida</taxon>
        <taxon>eudicotyledons</taxon>
        <taxon>Gunneridae</taxon>
        <taxon>Pentapetalae</taxon>
        <taxon>rosids</taxon>
        <taxon>fabids</taxon>
        <taxon>Fabales</taxon>
        <taxon>Fabaceae</taxon>
        <taxon>Papilionoideae</taxon>
        <taxon>50 kb inversion clade</taxon>
        <taxon>genistoids sensu lato</taxon>
        <taxon>core genistoids</taxon>
        <taxon>Genisteae</taxon>
        <taxon>Lupinus</taxon>
    </lineage>
</organism>
<gene>
    <name evidence="2" type="ORF">LLUT_LOCUS6970</name>
</gene>
<dbReference type="PANTHER" id="PTHR31500:SF13">
    <property type="entry name" value="AT-HOOK MOTIF NUCLEAR-LOCALIZED PROTEIN"/>
    <property type="match status" value="1"/>
</dbReference>
<dbReference type="SUPFAM" id="SSF117856">
    <property type="entry name" value="AF0104/ALDC/Ptd012-like"/>
    <property type="match status" value="1"/>
</dbReference>
<dbReference type="PANTHER" id="PTHR31500">
    <property type="entry name" value="AT-HOOK MOTIF NUCLEAR-LOCALIZED PROTEIN 9"/>
    <property type="match status" value="1"/>
</dbReference>
<comment type="caution">
    <text evidence="2">The sequence shown here is derived from an EMBL/GenBank/DDBJ whole genome shotgun (WGS) entry which is preliminary data.</text>
</comment>
<dbReference type="GO" id="GO:0005634">
    <property type="term" value="C:nucleus"/>
    <property type="evidence" value="ECO:0007669"/>
    <property type="project" value="UniProtKB-SubCell"/>
</dbReference>
<proteinExistence type="predicted"/>
<keyword evidence="1" id="KW-0539">Nucleus</keyword>
<comment type="function">
    <text evidence="1">Transcription factor that specifically binds AT-rich DNA sequences related to the nuclear matrix attachment regions (MARs).</text>
</comment>
<dbReference type="AlphaFoldDB" id="A0AAV1W9A0"/>
<keyword evidence="1" id="KW-0805">Transcription regulation</keyword>
<name>A0AAV1W9A0_LUPLU</name>
<keyword evidence="1" id="KW-0238">DNA-binding</keyword>
<evidence type="ECO:0000313" key="3">
    <source>
        <dbReference type="Proteomes" id="UP001497480"/>
    </source>
</evidence>
<sequence length="83" mass="8411">MIQSFNGSLLLFDGGSGPSGRCGGINVSFFGPTGQLVGGGAAGEMIAASFVQIVLLSFPGEFCNVSKEANETSAPPKVDEPMI</sequence>
<accession>A0AAV1W9A0</accession>
<protein>
    <recommendedName>
        <fullName evidence="1">AT-hook motif nuclear-localized protein</fullName>
    </recommendedName>
</protein>
<keyword evidence="3" id="KW-1185">Reference proteome</keyword>
<evidence type="ECO:0000256" key="1">
    <source>
        <dbReference type="RuleBase" id="RU367031"/>
    </source>
</evidence>
<dbReference type="EMBL" id="CAXHTB010000004">
    <property type="protein sequence ID" value="CAL0305910.1"/>
    <property type="molecule type" value="Genomic_DNA"/>
</dbReference>
<dbReference type="GO" id="GO:0003680">
    <property type="term" value="F:minor groove of adenine-thymine-rich DNA binding"/>
    <property type="evidence" value="ECO:0007669"/>
    <property type="project" value="UniProtKB-UniRule"/>
</dbReference>